<keyword evidence="3" id="KW-1185">Reference proteome</keyword>
<dbReference type="InterPro" id="IPR000594">
    <property type="entry name" value="ThiF_NAD_FAD-bd"/>
</dbReference>
<evidence type="ECO:0000313" key="3">
    <source>
        <dbReference type="Proteomes" id="UP000006034"/>
    </source>
</evidence>
<dbReference type="InterPro" id="IPR035985">
    <property type="entry name" value="Ubiquitin-activating_enz"/>
</dbReference>
<dbReference type="GO" id="GO:0008641">
    <property type="term" value="F:ubiquitin-like modifier activating enzyme activity"/>
    <property type="evidence" value="ECO:0007669"/>
    <property type="project" value="InterPro"/>
</dbReference>
<dbReference type="GeneID" id="78087355"/>
<sequence>MKDAERTNRDTPAALDAIPERYWRNARFLSRTDQEKLLQAHVVIIGLGGLGGTVLEELLRLGIGTITGVDMDVFELSNLNRQLLATEENIGLHKAEAARLRARQINSGVRFIPVTEKQDFGSMCDLFRDADVVVDALGGLADRQALEKAAAEKGVPVVSAGIAGLTGWCKAIFPGETGPASLLAGEGDRPTPDEILGNLAPTVFLAASLQAALVLQILTGKPVRREALFFDLEDGTFTQVVLDRRP</sequence>
<dbReference type="PANTHER" id="PTHR43267">
    <property type="entry name" value="TRNA THREONYLCARBAMOYLADENOSINE DEHYDRATASE"/>
    <property type="match status" value="1"/>
</dbReference>
<dbReference type="STRING" id="563192.HMPREF0179_01658"/>
<dbReference type="InterPro" id="IPR045886">
    <property type="entry name" value="ThiF/MoeB/HesA"/>
</dbReference>
<name>E5Y645_BILW3</name>
<dbReference type="GO" id="GO:0016779">
    <property type="term" value="F:nucleotidyltransferase activity"/>
    <property type="evidence" value="ECO:0007669"/>
    <property type="project" value="UniProtKB-KW"/>
</dbReference>
<dbReference type="Gene3D" id="3.40.50.720">
    <property type="entry name" value="NAD(P)-binding Rossmann-like Domain"/>
    <property type="match status" value="1"/>
</dbReference>
<gene>
    <name evidence="2" type="ORF">HMPREF0179_01658</name>
</gene>
<feature type="domain" description="THIF-type NAD/FAD binding fold" evidence="1">
    <location>
        <begin position="24"/>
        <end position="240"/>
    </location>
</feature>
<dbReference type="GO" id="GO:0061503">
    <property type="term" value="F:tRNA threonylcarbamoyladenosine dehydratase"/>
    <property type="evidence" value="ECO:0007669"/>
    <property type="project" value="TreeGrafter"/>
</dbReference>
<organism evidence="2 3">
    <name type="scientific">Bilophila wadsworthia (strain 3_1_6)</name>
    <dbReference type="NCBI Taxonomy" id="563192"/>
    <lineage>
        <taxon>Bacteria</taxon>
        <taxon>Pseudomonadati</taxon>
        <taxon>Thermodesulfobacteriota</taxon>
        <taxon>Desulfovibrionia</taxon>
        <taxon>Desulfovibrionales</taxon>
        <taxon>Desulfovibrionaceae</taxon>
        <taxon>Bilophila</taxon>
    </lineage>
</organism>
<accession>E5Y645</accession>
<protein>
    <submittedName>
        <fullName evidence="2">Sulfur carrier protein ThiS adenylyltransferase</fullName>
    </submittedName>
</protein>
<dbReference type="AlphaFoldDB" id="E5Y645"/>
<dbReference type="RefSeq" id="WP_005027083.1">
    <property type="nucleotide sequence ID" value="NZ_KE150240.1"/>
</dbReference>
<dbReference type="OrthoDB" id="9804286at2"/>
<reference evidence="2 3" key="2">
    <citation type="submission" date="2013-04" db="EMBL/GenBank/DDBJ databases">
        <title>The Genome Sequence of Bilophila wadsworthia 3_1_6.</title>
        <authorList>
            <consortium name="The Broad Institute Genomics Platform"/>
            <person name="Earl A."/>
            <person name="Ward D."/>
            <person name="Feldgarden M."/>
            <person name="Gevers D."/>
            <person name="Sibley C."/>
            <person name="Strauss J."/>
            <person name="Allen-Vercoe E."/>
            <person name="Walker B."/>
            <person name="Young S."/>
            <person name="Zeng Q."/>
            <person name="Gargeya S."/>
            <person name="Fitzgerald M."/>
            <person name="Haas B."/>
            <person name="Abouelleil A."/>
            <person name="Allen A.W."/>
            <person name="Alvarado L."/>
            <person name="Arachchi H.M."/>
            <person name="Berlin A.M."/>
            <person name="Chapman S.B."/>
            <person name="Gainer-Dewar J."/>
            <person name="Goldberg J."/>
            <person name="Griggs A."/>
            <person name="Gujja S."/>
            <person name="Hansen M."/>
            <person name="Howarth C."/>
            <person name="Imamovic A."/>
            <person name="Ireland A."/>
            <person name="Larimer J."/>
            <person name="McCowan C."/>
            <person name="Murphy C."/>
            <person name="Pearson M."/>
            <person name="Poon T.W."/>
            <person name="Priest M."/>
            <person name="Roberts A."/>
            <person name="Saif S."/>
            <person name="Shea T."/>
            <person name="Sisk P."/>
            <person name="Sykes S."/>
            <person name="Wortman J."/>
            <person name="Nusbaum C."/>
            <person name="Birren B."/>
        </authorList>
    </citation>
    <scope>NUCLEOTIDE SEQUENCE [LARGE SCALE GENOMIC DNA]</scope>
    <source>
        <strain evidence="2 3">3_1_6</strain>
    </source>
</reference>
<comment type="caution">
    <text evidence="2">The sequence shown here is derived from an EMBL/GenBank/DDBJ whole genome shotgun (WGS) entry which is preliminary data.</text>
</comment>
<dbReference type="SUPFAM" id="SSF69572">
    <property type="entry name" value="Activating enzymes of the ubiquitin-like proteins"/>
    <property type="match status" value="1"/>
</dbReference>
<keyword evidence="2" id="KW-0808">Transferase</keyword>
<dbReference type="Pfam" id="PF00899">
    <property type="entry name" value="ThiF"/>
    <property type="match status" value="1"/>
</dbReference>
<dbReference type="HOGENOM" id="CLU_013325_10_4_7"/>
<evidence type="ECO:0000259" key="1">
    <source>
        <dbReference type="Pfam" id="PF00899"/>
    </source>
</evidence>
<dbReference type="PANTHER" id="PTHR43267:SF1">
    <property type="entry name" value="TRNA THREONYLCARBAMOYLADENOSINE DEHYDRATASE"/>
    <property type="match status" value="1"/>
</dbReference>
<dbReference type="GO" id="GO:0061504">
    <property type="term" value="P:cyclic threonylcarbamoyladenosine biosynthetic process"/>
    <property type="evidence" value="ECO:0007669"/>
    <property type="project" value="TreeGrafter"/>
</dbReference>
<dbReference type="Proteomes" id="UP000006034">
    <property type="component" value="Unassembled WGS sequence"/>
</dbReference>
<keyword evidence="2" id="KW-0548">Nucleotidyltransferase</keyword>
<evidence type="ECO:0000313" key="2">
    <source>
        <dbReference type="EMBL" id="EFV44592.1"/>
    </source>
</evidence>
<dbReference type="EMBL" id="ADCP02000003">
    <property type="protein sequence ID" value="EFV44592.1"/>
    <property type="molecule type" value="Genomic_DNA"/>
</dbReference>
<reference evidence="2 3" key="1">
    <citation type="submission" date="2010-10" db="EMBL/GenBank/DDBJ databases">
        <authorList>
            <consortium name="The Broad Institute Genome Sequencing Platform"/>
            <person name="Ward D."/>
            <person name="Earl A."/>
            <person name="Feldgarden M."/>
            <person name="Young S.K."/>
            <person name="Gargeya S."/>
            <person name="Zeng Q."/>
            <person name="Alvarado L."/>
            <person name="Berlin A."/>
            <person name="Bochicchio J."/>
            <person name="Chapman S.B."/>
            <person name="Chen Z."/>
            <person name="Freedman E."/>
            <person name="Gellesch M."/>
            <person name="Goldberg J."/>
            <person name="Griggs A."/>
            <person name="Gujja S."/>
            <person name="Heilman E."/>
            <person name="Heiman D."/>
            <person name="Howarth C."/>
            <person name="Mehta T."/>
            <person name="Neiman D."/>
            <person name="Pearson M."/>
            <person name="Roberts A."/>
            <person name="Saif S."/>
            <person name="Shea T."/>
            <person name="Shenoy N."/>
            <person name="Sisk P."/>
            <person name="Stolte C."/>
            <person name="Sykes S."/>
            <person name="White J."/>
            <person name="Yandava C."/>
            <person name="Allen-Vercoe E."/>
            <person name="Sibley C."/>
            <person name="Ambrose C.E."/>
            <person name="Strauss J."/>
            <person name="Daigneault M."/>
            <person name="Haas B."/>
            <person name="Nusbaum C."/>
            <person name="Birren B."/>
        </authorList>
    </citation>
    <scope>NUCLEOTIDE SEQUENCE [LARGE SCALE GENOMIC DNA]</scope>
    <source>
        <strain evidence="2 3">3_1_6</strain>
    </source>
</reference>
<dbReference type="eggNOG" id="COG0476">
    <property type="taxonomic scope" value="Bacteria"/>
</dbReference>
<proteinExistence type="predicted"/>